<dbReference type="GO" id="GO:0008652">
    <property type="term" value="P:amino acid biosynthetic process"/>
    <property type="evidence" value="ECO:0007669"/>
    <property type="project" value="UniProtKB-ARBA"/>
</dbReference>
<dbReference type="Gene3D" id="3.20.10.10">
    <property type="entry name" value="D-amino Acid Aminotransferase, subunit A, domain 2"/>
    <property type="match status" value="1"/>
</dbReference>
<dbReference type="Pfam" id="PF01063">
    <property type="entry name" value="Aminotran_4"/>
    <property type="match status" value="1"/>
</dbReference>
<dbReference type="PROSITE" id="PS00770">
    <property type="entry name" value="AA_TRANSFER_CLASS_4"/>
    <property type="match status" value="1"/>
</dbReference>
<keyword evidence="8" id="KW-1185">Reference proteome</keyword>
<dbReference type="InterPro" id="IPR018300">
    <property type="entry name" value="Aminotrans_IV_CS"/>
</dbReference>
<dbReference type="RefSeq" id="WP_066417986.1">
    <property type="nucleotide sequence ID" value="NZ_CP018866.1"/>
</dbReference>
<keyword evidence="4 6" id="KW-0663">Pyridoxal phosphate</keyword>
<dbReference type="InterPro" id="IPR050571">
    <property type="entry name" value="Class-IV_PLP-Dep_Aminotrnsfr"/>
</dbReference>
<evidence type="ECO:0000256" key="2">
    <source>
        <dbReference type="ARBA" id="ARBA00009320"/>
    </source>
</evidence>
<dbReference type="FunFam" id="3.20.10.10:FF:000002">
    <property type="entry name" value="D-alanine aminotransferase"/>
    <property type="match status" value="1"/>
</dbReference>
<dbReference type="GO" id="GO:0005829">
    <property type="term" value="C:cytosol"/>
    <property type="evidence" value="ECO:0007669"/>
    <property type="project" value="TreeGrafter"/>
</dbReference>
<gene>
    <name evidence="7" type="ORF">BC6307_23425</name>
</gene>
<dbReference type="SUPFAM" id="SSF56752">
    <property type="entry name" value="D-aminoacid aminotransferase-like PLP-dependent enzymes"/>
    <property type="match status" value="1"/>
</dbReference>
<evidence type="ECO:0000256" key="4">
    <source>
        <dbReference type="ARBA" id="ARBA00022898"/>
    </source>
</evidence>
<name>A0A223KX24_9BACI</name>
<proteinExistence type="inferred from homology"/>
<sequence length="297" mass="33791">MRIYHNGQIVPLEKAAVSVMDHGYMYGVGLFETMKINNQYPFLYEDHLLRLRLGLESVKIKWDYTDEQVLQAIERTLIANNIENGSIRLNVSAGEDVWGMPSYPYENPTTLIFARQATMAPYSTKAGVILSTRRNTPEGHVRLKSHHYLNNLIAYQELQGRKDVEGIFLTKEGYIAEGILTNIFWVKDQRVFTPHVDTGILDGITRRLIIQLLHYCNIKVEEGFYSIDMLMDSDEVFVTNSGQEVLPITEIEDKSFFGTQGEVTKKLQTLISLCPSKLASTKHIKGVNERGDCIIAK</sequence>
<comment type="subunit">
    <text evidence="3">Homodimer.</text>
</comment>
<accession>A0A223KX24</accession>
<dbReference type="InterPro" id="IPR001544">
    <property type="entry name" value="Aminotrans_IV"/>
</dbReference>
<comment type="cofactor">
    <cofactor evidence="1 6">
        <name>pyridoxal 5'-phosphate</name>
        <dbReference type="ChEBI" id="CHEBI:597326"/>
    </cofactor>
</comment>
<protein>
    <recommendedName>
        <fullName evidence="9">4-amino-4-deoxychorismate lyase</fullName>
    </recommendedName>
</protein>
<dbReference type="PANTHER" id="PTHR42743">
    <property type="entry name" value="AMINO-ACID AMINOTRANSFERASE"/>
    <property type="match status" value="1"/>
</dbReference>
<dbReference type="KEGG" id="bcoh:BC6307_23425"/>
<dbReference type="EMBL" id="CP018866">
    <property type="protein sequence ID" value="AST94006.1"/>
    <property type="molecule type" value="Genomic_DNA"/>
</dbReference>
<organism evidence="7 8">
    <name type="scientific">Sutcliffiella cohnii</name>
    <dbReference type="NCBI Taxonomy" id="33932"/>
    <lineage>
        <taxon>Bacteria</taxon>
        <taxon>Bacillati</taxon>
        <taxon>Bacillota</taxon>
        <taxon>Bacilli</taxon>
        <taxon>Bacillales</taxon>
        <taxon>Bacillaceae</taxon>
        <taxon>Sutcliffiella</taxon>
    </lineage>
</organism>
<evidence type="ECO:0000256" key="3">
    <source>
        <dbReference type="ARBA" id="ARBA00011738"/>
    </source>
</evidence>
<dbReference type="AlphaFoldDB" id="A0A223KX24"/>
<evidence type="ECO:0000256" key="1">
    <source>
        <dbReference type="ARBA" id="ARBA00001933"/>
    </source>
</evidence>
<dbReference type="CDD" id="cd00449">
    <property type="entry name" value="PLPDE_IV"/>
    <property type="match status" value="1"/>
</dbReference>
<dbReference type="STRING" id="1314751.GCA_001591425_03070"/>
<dbReference type="GO" id="GO:0003824">
    <property type="term" value="F:catalytic activity"/>
    <property type="evidence" value="ECO:0007669"/>
    <property type="project" value="InterPro"/>
</dbReference>
<dbReference type="NCBIfam" id="NF005800">
    <property type="entry name" value="PRK07650.1"/>
    <property type="match status" value="1"/>
</dbReference>
<evidence type="ECO:0000256" key="6">
    <source>
        <dbReference type="RuleBase" id="RU004516"/>
    </source>
</evidence>
<dbReference type="Proteomes" id="UP000215224">
    <property type="component" value="Chromosome"/>
</dbReference>
<evidence type="ECO:0000313" key="7">
    <source>
        <dbReference type="EMBL" id="AST94006.1"/>
    </source>
</evidence>
<reference evidence="7 8" key="1">
    <citation type="submission" date="2016-12" db="EMBL/GenBank/DDBJ databases">
        <title>The whole genome sequencing and assembly of Bacillus cohnii DSM 6307T strain.</title>
        <authorList>
            <person name="Lee Y.-J."/>
            <person name="Yi H."/>
            <person name="Bahn Y.-S."/>
            <person name="Kim J.F."/>
            <person name="Lee D.-W."/>
        </authorList>
    </citation>
    <scope>NUCLEOTIDE SEQUENCE [LARGE SCALE GENOMIC DNA]</scope>
    <source>
        <strain evidence="7 8">DSM 6307</strain>
    </source>
</reference>
<dbReference type="InterPro" id="IPR036038">
    <property type="entry name" value="Aminotransferase-like"/>
</dbReference>
<dbReference type="PANTHER" id="PTHR42743:SF11">
    <property type="entry name" value="AMINODEOXYCHORISMATE LYASE"/>
    <property type="match status" value="1"/>
</dbReference>
<dbReference type="Gene3D" id="3.30.470.10">
    <property type="match status" value="1"/>
</dbReference>
<dbReference type="InterPro" id="IPR043132">
    <property type="entry name" value="BCAT-like_C"/>
</dbReference>
<evidence type="ECO:0008006" key="9">
    <source>
        <dbReference type="Google" id="ProtNLM"/>
    </source>
</evidence>
<evidence type="ECO:0000313" key="8">
    <source>
        <dbReference type="Proteomes" id="UP000215224"/>
    </source>
</evidence>
<evidence type="ECO:0000256" key="5">
    <source>
        <dbReference type="RuleBase" id="RU004106"/>
    </source>
</evidence>
<dbReference type="GO" id="GO:0046394">
    <property type="term" value="P:carboxylic acid biosynthetic process"/>
    <property type="evidence" value="ECO:0007669"/>
    <property type="project" value="UniProtKB-ARBA"/>
</dbReference>
<dbReference type="InterPro" id="IPR043131">
    <property type="entry name" value="BCAT-like_N"/>
</dbReference>
<comment type="similarity">
    <text evidence="2 5">Belongs to the class-IV pyridoxal-phosphate-dependent aminotransferase family.</text>
</comment>